<dbReference type="KEGG" id="cbae:COR50_18790"/>
<sequence>MTAGRFFTVAMFNEQYKEEMLAAIAVYEQMLAAGFQEYANAKFEIKFTGDDLQKIIGIKDFLIGNYGFEMDSPQQDGNLFSVSGQAEEFPVDKENLAYWAIDLFCTGFDYDCKFDGYALLNDLNAEQHFPTMDKNSAGYYVDQAMTAYRRGNYGYTIIHLSSAIRIQADDANTWYARAIAKEAIRMWYPARLDYDQAIMLNPGFVDAYINRAANKDEQGEFESAIEDYNTAISLAPGDDTAYYNRGNSKYVLGDPAGALEDWQTALSLGSKHARARIDEYLNRS</sequence>
<dbReference type="OrthoDB" id="9811837at2"/>
<dbReference type="SUPFAM" id="SSF48452">
    <property type="entry name" value="TPR-like"/>
    <property type="match status" value="1"/>
</dbReference>
<dbReference type="PROSITE" id="PS50005">
    <property type="entry name" value="TPR"/>
    <property type="match status" value="1"/>
</dbReference>
<proteinExistence type="predicted"/>
<evidence type="ECO:0000313" key="4">
    <source>
        <dbReference type="EMBL" id="ATL49052.1"/>
    </source>
</evidence>
<dbReference type="RefSeq" id="WP_098195420.1">
    <property type="nucleotide sequence ID" value="NZ_CP023777.1"/>
</dbReference>
<dbReference type="Proteomes" id="UP000220133">
    <property type="component" value="Chromosome"/>
</dbReference>
<keyword evidence="5" id="KW-1185">Reference proteome</keyword>
<evidence type="ECO:0000313" key="5">
    <source>
        <dbReference type="Proteomes" id="UP000220133"/>
    </source>
</evidence>
<keyword evidence="2 3" id="KW-0802">TPR repeat</keyword>
<dbReference type="AlphaFoldDB" id="A0A291QYU6"/>
<name>A0A291QYU6_9BACT</name>
<dbReference type="EMBL" id="CP023777">
    <property type="protein sequence ID" value="ATL49052.1"/>
    <property type="molecule type" value="Genomic_DNA"/>
</dbReference>
<keyword evidence="1" id="KW-0677">Repeat</keyword>
<dbReference type="PANTHER" id="PTHR44858:SF1">
    <property type="entry name" value="UDP-N-ACETYLGLUCOSAMINE--PEPTIDE N-ACETYLGLUCOSAMINYLTRANSFERASE SPINDLY-RELATED"/>
    <property type="match status" value="1"/>
</dbReference>
<protein>
    <submittedName>
        <fullName evidence="4">Uncharacterized protein</fullName>
    </submittedName>
</protein>
<organism evidence="4 5">
    <name type="scientific">Chitinophaga caeni</name>
    <dbReference type="NCBI Taxonomy" id="2029983"/>
    <lineage>
        <taxon>Bacteria</taxon>
        <taxon>Pseudomonadati</taxon>
        <taxon>Bacteroidota</taxon>
        <taxon>Chitinophagia</taxon>
        <taxon>Chitinophagales</taxon>
        <taxon>Chitinophagaceae</taxon>
        <taxon>Chitinophaga</taxon>
    </lineage>
</organism>
<dbReference type="Gene3D" id="1.25.40.10">
    <property type="entry name" value="Tetratricopeptide repeat domain"/>
    <property type="match status" value="2"/>
</dbReference>
<feature type="repeat" description="TPR" evidence="3">
    <location>
        <begin position="205"/>
        <end position="238"/>
    </location>
</feature>
<evidence type="ECO:0000256" key="2">
    <source>
        <dbReference type="ARBA" id="ARBA00022803"/>
    </source>
</evidence>
<evidence type="ECO:0000256" key="3">
    <source>
        <dbReference type="PROSITE-ProRule" id="PRU00339"/>
    </source>
</evidence>
<dbReference type="InterPro" id="IPR011990">
    <property type="entry name" value="TPR-like_helical_dom_sf"/>
</dbReference>
<evidence type="ECO:0000256" key="1">
    <source>
        <dbReference type="ARBA" id="ARBA00022737"/>
    </source>
</evidence>
<reference evidence="4 5" key="1">
    <citation type="submission" date="2017-10" db="EMBL/GenBank/DDBJ databases">
        <title>Paenichitinophaga pekingensis gen. nov., sp. nov., isolated from activated sludge.</title>
        <authorList>
            <person name="Jin D."/>
            <person name="Kong X."/>
            <person name="Deng Y."/>
            <person name="Bai Z."/>
        </authorList>
    </citation>
    <scope>NUCLEOTIDE SEQUENCE [LARGE SCALE GENOMIC DNA]</scope>
    <source>
        <strain evidence="4 5">13</strain>
    </source>
</reference>
<dbReference type="SMART" id="SM00028">
    <property type="entry name" value="TPR"/>
    <property type="match status" value="4"/>
</dbReference>
<gene>
    <name evidence="4" type="ORF">COR50_18790</name>
</gene>
<dbReference type="InterPro" id="IPR050498">
    <property type="entry name" value="Ycf3"/>
</dbReference>
<accession>A0A291QYU6</accession>
<dbReference type="PANTHER" id="PTHR44858">
    <property type="entry name" value="TETRATRICOPEPTIDE REPEAT PROTEIN 6"/>
    <property type="match status" value="1"/>
</dbReference>
<dbReference type="InterPro" id="IPR019734">
    <property type="entry name" value="TPR_rpt"/>
</dbReference>
<dbReference type="Pfam" id="PF13414">
    <property type="entry name" value="TPR_11"/>
    <property type="match status" value="1"/>
</dbReference>